<organism evidence="2">
    <name type="scientific">Micrurus lemniscatus lemniscatus</name>
    <dbReference type="NCBI Taxonomy" id="129467"/>
    <lineage>
        <taxon>Eukaryota</taxon>
        <taxon>Metazoa</taxon>
        <taxon>Chordata</taxon>
        <taxon>Craniata</taxon>
        <taxon>Vertebrata</taxon>
        <taxon>Euteleostomi</taxon>
        <taxon>Lepidosauria</taxon>
        <taxon>Squamata</taxon>
        <taxon>Bifurcata</taxon>
        <taxon>Unidentata</taxon>
        <taxon>Episquamata</taxon>
        <taxon>Toxicofera</taxon>
        <taxon>Serpentes</taxon>
        <taxon>Colubroidea</taxon>
        <taxon>Elapidae</taxon>
        <taxon>Elapinae</taxon>
        <taxon>Micrurus</taxon>
    </lineage>
</organism>
<feature type="compositionally biased region" description="Polar residues" evidence="1">
    <location>
        <begin position="152"/>
        <end position="166"/>
    </location>
</feature>
<reference evidence="2" key="1">
    <citation type="submission" date="2017-07" db="EMBL/GenBank/DDBJ databases">
        <authorList>
            <person name="Mikheyev A."/>
            <person name="Grau M."/>
        </authorList>
    </citation>
    <scope>NUCLEOTIDE SEQUENCE</scope>
    <source>
        <tissue evidence="2">Venom_gland</tissue>
    </source>
</reference>
<proteinExistence type="predicted"/>
<reference evidence="2" key="2">
    <citation type="submission" date="2017-11" db="EMBL/GenBank/DDBJ databases">
        <title>Coralsnake Venomics: Analyses of Venom Gland Transcriptomes and Proteomes of Six Brazilian Taxa.</title>
        <authorList>
            <person name="Aird S.D."/>
            <person name="Jorge da Silva N."/>
            <person name="Qiu L."/>
            <person name="Villar-Briones A."/>
            <person name="Aparecida-Saddi V."/>
            <person name="Campos-Telles M.P."/>
            <person name="Grau M."/>
            <person name="Mikheyev A.S."/>
        </authorList>
    </citation>
    <scope>NUCLEOTIDE SEQUENCE</scope>
    <source>
        <tissue evidence="2">Venom_gland</tissue>
    </source>
</reference>
<evidence type="ECO:0000256" key="1">
    <source>
        <dbReference type="SAM" id="MobiDB-lite"/>
    </source>
</evidence>
<dbReference type="AlphaFoldDB" id="A0A2D4IA53"/>
<feature type="region of interest" description="Disordered" evidence="1">
    <location>
        <begin position="93"/>
        <end position="166"/>
    </location>
</feature>
<dbReference type="EMBL" id="IACK01084520">
    <property type="protein sequence ID" value="LAA81061.1"/>
    <property type="molecule type" value="Transcribed_RNA"/>
</dbReference>
<name>A0A2D4IA53_MICLE</name>
<sequence length="166" mass="18432">MPETCNSFCCHTKDQEGAMPCPRSPFYQRFFFTGGPQQISPRAVSTKIHIKRLSRQTLAYLDGGAHYQFLIAQGRWSTTEQAFSIKLIRIEGGSPSPPQISTTDPGTACPPLDRQSGHKGPHKRGGGHALKIPHERQRDCANGKRGTYFPSEWNTSWDSPMSKQSG</sequence>
<feature type="compositionally biased region" description="Basic and acidic residues" evidence="1">
    <location>
        <begin position="132"/>
        <end position="142"/>
    </location>
</feature>
<accession>A0A2D4IA53</accession>
<evidence type="ECO:0000313" key="2">
    <source>
        <dbReference type="EMBL" id="LAA81061.1"/>
    </source>
</evidence>
<feature type="compositionally biased region" description="Basic residues" evidence="1">
    <location>
        <begin position="117"/>
        <end position="126"/>
    </location>
</feature>
<protein>
    <submittedName>
        <fullName evidence="2">Uncharacterized protein</fullName>
    </submittedName>
</protein>